<organism evidence="2 3">
    <name type="scientific">Methylobacterium aerolatum</name>
    <dbReference type="NCBI Taxonomy" id="418708"/>
    <lineage>
        <taxon>Bacteria</taxon>
        <taxon>Pseudomonadati</taxon>
        <taxon>Pseudomonadota</taxon>
        <taxon>Alphaproteobacteria</taxon>
        <taxon>Hyphomicrobiales</taxon>
        <taxon>Methylobacteriaceae</taxon>
        <taxon>Methylobacterium</taxon>
    </lineage>
</organism>
<dbReference type="PANTHER" id="PTHR43179:SF7">
    <property type="entry name" value="RHAMNOSYLTRANSFERASE WBBL"/>
    <property type="match status" value="1"/>
</dbReference>
<name>A0ABU0I2I8_9HYPH</name>
<gene>
    <name evidence="2" type="ORF">QO012_003328</name>
</gene>
<evidence type="ECO:0000259" key="1">
    <source>
        <dbReference type="Pfam" id="PF00535"/>
    </source>
</evidence>
<dbReference type="Gene3D" id="3.90.550.10">
    <property type="entry name" value="Spore Coat Polysaccharide Biosynthesis Protein SpsA, Chain A"/>
    <property type="match status" value="1"/>
</dbReference>
<accession>A0ABU0I2I8</accession>
<proteinExistence type="predicted"/>
<dbReference type="InterPro" id="IPR029044">
    <property type="entry name" value="Nucleotide-diphossugar_trans"/>
</dbReference>
<sequence>MNSLVRALEHHQLVSAFERVTDNCFTGYAFDPASPERRLIIDILLDGVSIALVRAERFDRRLLDLGSIDGCHAFLFQADANLLVGQRLLHACIANTGTPVGRPVDLLRASVSKRTRTHRTGSVSWNAGLRLFGTVRARGGLAPDIRVRDGSRVVAQTRPRRWPVTRSAGLDADECPFSLHLPDSYADGLVHRLRVEDGSGLELEGSPLSILAFANGLKRLLPVGPASADDLRAEWFDQLCPTSLPFDRYPDWIAHVDAGPSDTTGSVRVVLIGTDGLDETQADLECQTLRRWSAAWIDAVGGAFAPEDMDEAVTGDLGEEDIVVFVRTGTSLTTDALAGLADALRTSPDSVAAYGDVEVERDGSAHPVFFGAFDYERQLEQGYATALFAVRIDAIREALARRPTSLERLFLALLEGPAGTGDRIVHRPGVIAHVAGWQPADTERLCAATRDHLAARGIAAEVRPSTGGIFPAVHVRRAADAGLVSIVIPTRDRVDLLETCIASIRARTQPGQYEIVVIDNDSSDPSTHRLFETLARDGVRIVACPGSFNYALLNNVGVAAAQGERVLLLNNDVEIRSDSWLTELASRLERDVGAVGAVLRWPNGIVQHGGVVLGPGFSAADAFNDCSGEDPGHGDLLRVAHEASAATAACLLVRRSDYLALGGFDADTFPVLFNDVDFCLRLRARGLRVIVTPHLDILHHESASRGRDDAPSRRGRYRRELTALRNRWGEVLAADPAYSPFLNLDPYPFSALAAAPRPAMPRRRLLPGVLRA</sequence>
<protein>
    <submittedName>
        <fullName evidence="2">GT2 family glycosyltransferase</fullName>
    </submittedName>
</protein>
<dbReference type="InterPro" id="IPR001173">
    <property type="entry name" value="Glyco_trans_2-like"/>
</dbReference>
<dbReference type="SUPFAM" id="SSF53448">
    <property type="entry name" value="Nucleotide-diphospho-sugar transferases"/>
    <property type="match status" value="1"/>
</dbReference>
<evidence type="ECO:0000313" key="2">
    <source>
        <dbReference type="EMBL" id="MDQ0448816.1"/>
    </source>
</evidence>
<reference evidence="2 3" key="1">
    <citation type="submission" date="2023-07" db="EMBL/GenBank/DDBJ databases">
        <title>Genomic Encyclopedia of Type Strains, Phase IV (KMG-IV): sequencing the most valuable type-strain genomes for metagenomic binning, comparative biology and taxonomic classification.</title>
        <authorList>
            <person name="Goeker M."/>
        </authorList>
    </citation>
    <scope>NUCLEOTIDE SEQUENCE [LARGE SCALE GENOMIC DNA]</scope>
    <source>
        <strain evidence="2 3">DSM 19013</strain>
    </source>
</reference>
<dbReference type="RefSeq" id="WP_238201896.1">
    <property type="nucleotide sequence ID" value="NZ_BPQE01000006.1"/>
</dbReference>
<comment type="caution">
    <text evidence="2">The sequence shown here is derived from an EMBL/GenBank/DDBJ whole genome shotgun (WGS) entry which is preliminary data.</text>
</comment>
<keyword evidence="3" id="KW-1185">Reference proteome</keyword>
<feature type="domain" description="Glycosyltransferase 2-like" evidence="1">
    <location>
        <begin position="485"/>
        <end position="598"/>
    </location>
</feature>
<dbReference type="Pfam" id="PF00535">
    <property type="entry name" value="Glycos_transf_2"/>
    <property type="match status" value="1"/>
</dbReference>
<dbReference type="EMBL" id="JAUSVP010000010">
    <property type="protein sequence ID" value="MDQ0448816.1"/>
    <property type="molecule type" value="Genomic_DNA"/>
</dbReference>
<dbReference type="PANTHER" id="PTHR43179">
    <property type="entry name" value="RHAMNOSYLTRANSFERASE WBBL"/>
    <property type="match status" value="1"/>
</dbReference>
<dbReference type="CDD" id="cd04186">
    <property type="entry name" value="GT_2_like_c"/>
    <property type="match status" value="1"/>
</dbReference>
<evidence type="ECO:0000313" key="3">
    <source>
        <dbReference type="Proteomes" id="UP001231124"/>
    </source>
</evidence>
<dbReference type="Proteomes" id="UP001231124">
    <property type="component" value="Unassembled WGS sequence"/>
</dbReference>